<organism evidence="5 6">
    <name type="scientific">Marinisporobacter balticus</name>
    <dbReference type="NCBI Taxonomy" id="2018667"/>
    <lineage>
        <taxon>Bacteria</taxon>
        <taxon>Bacillati</taxon>
        <taxon>Bacillota</taxon>
        <taxon>Clostridia</taxon>
        <taxon>Peptostreptococcales</taxon>
        <taxon>Thermotaleaceae</taxon>
        <taxon>Marinisporobacter</taxon>
    </lineage>
</organism>
<proteinExistence type="predicted"/>
<dbReference type="Pfam" id="PF25975">
    <property type="entry name" value="CzcB_C"/>
    <property type="match status" value="1"/>
</dbReference>
<dbReference type="EMBL" id="SLWV01000006">
    <property type="protein sequence ID" value="TCO77439.1"/>
    <property type="molecule type" value="Genomic_DNA"/>
</dbReference>
<dbReference type="InterPro" id="IPR058649">
    <property type="entry name" value="CzcB_C"/>
</dbReference>
<gene>
    <name evidence="5" type="ORF">EV214_10681</name>
</gene>
<dbReference type="InterPro" id="IPR050465">
    <property type="entry name" value="UPF0194_transport"/>
</dbReference>
<dbReference type="Gene3D" id="2.40.420.20">
    <property type="match status" value="1"/>
</dbReference>
<evidence type="ECO:0000313" key="6">
    <source>
        <dbReference type="Proteomes" id="UP000294919"/>
    </source>
</evidence>
<name>A0A4R2L0W5_9FIRM</name>
<dbReference type="Pfam" id="PF25990">
    <property type="entry name" value="Beta-barrel_YknX"/>
    <property type="match status" value="1"/>
</dbReference>
<protein>
    <submittedName>
        <fullName evidence="5">Macrolide-specific efflux system membrane fusion protein</fullName>
    </submittedName>
</protein>
<evidence type="ECO:0000259" key="4">
    <source>
        <dbReference type="Pfam" id="PF25990"/>
    </source>
</evidence>
<comment type="caution">
    <text evidence="5">The sequence shown here is derived from an EMBL/GenBank/DDBJ whole genome shotgun (WGS) entry which is preliminary data.</text>
</comment>
<accession>A0A4R2L0W5</accession>
<dbReference type="OrthoDB" id="85226at2"/>
<dbReference type="Gene3D" id="2.40.50.100">
    <property type="match status" value="1"/>
</dbReference>
<reference evidence="5 6" key="1">
    <citation type="submission" date="2019-03" db="EMBL/GenBank/DDBJ databases">
        <title>Genomic Encyclopedia of Type Strains, Phase IV (KMG-IV): sequencing the most valuable type-strain genomes for metagenomic binning, comparative biology and taxonomic classification.</title>
        <authorList>
            <person name="Goeker M."/>
        </authorList>
    </citation>
    <scope>NUCLEOTIDE SEQUENCE [LARGE SCALE GENOMIC DNA]</scope>
    <source>
        <strain evidence="5 6">DSM 102940</strain>
    </source>
</reference>
<evidence type="ECO:0000256" key="2">
    <source>
        <dbReference type="ARBA" id="ARBA00023054"/>
    </source>
</evidence>
<dbReference type="Proteomes" id="UP000294919">
    <property type="component" value="Unassembled WGS sequence"/>
</dbReference>
<keyword evidence="6" id="KW-1185">Reference proteome</keyword>
<dbReference type="RefSeq" id="WP_132243959.1">
    <property type="nucleotide sequence ID" value="NZ_SLWV01000006.1"/>
</dbReference>
<dbReference type="SUPFAM" id="SSF111369">
    <property type="entry name" value="HlyD-like secretion proteins"/>
    <property type="match status" value="1"/>
</dbReference>
<dbReference type="Gene3D" id="2.40.30.170">
    <property type="match status" value="1"/>
</dbReference>
<evidence type="ECO:0000256" key="1">
    <source>
        <dbReference type="ARBA" id="ARBA00004196"/>
    </source>
</evidence>
<dbReference type="GO" id="GO:0030313">
    <property type="term" value="C:cell envelope"/>
    <property type="evidence" value="ECO:0007669"/>
    <property type="project" value="UniProtKB-SubCell"/>
</dbReference>
<dbReference type="AlphaFoldDB" id="A0A4R2L0W5"/>
<evidence type="ECO:0000259" key="3">
    <source>
        <dbReference type="Pfam" id="PF25975"/>
    </source>
</evidence>
<dbReference type="PANTHER" id="PTHR32347">
    <property type="entry name" value="EFFLUX SYSTEM COMPONENT YKNX-RELATED"/>
    <property type="match status" value="1"/>
</dbReference>
<dbReference type="PANTHER" id="PTHR32347:SF14">
    <property type="entry name" value="EFFLUX SYSTEM COMPONENT YKNX-RELATED"/>
    <property type="match status" value="1"/>
</dbReference>
<keyword evidence="2" id="KW-0175">Coiled coil</keyword>
<feature type="domain" description="YknX-like beta-barrel" evidence="4">
    <location>
        <begin position="272"/>
        <end position="343"/>
    </location>
</feature>
<feature type="domain" description="CzcB-like C-terminal circularly permuted SH3-like" evidence="3">
    <location>
        <begin position="355"/>
        <end position="408"/>
    </location>
</feature>
<dbReference type="InterPro" id="IPR058636">
    <property type="entry name" value="Beta-barrel_YknX"/>
</dbReference>
<evidence type="ECO:0000313" key="5">
    <source>
        <dbReference type="EMBL" id="TCO77439.1"/>
    </source>
</evidence>
<sequence length="413" mass="46055">MVKKLLINKKSKVLIVLIALIGMSYGGYAYKTKVQAISSEEPVLKEERVQKGDIIIDFTGDGEAQIPVINLDFEISGKLKELFVDTGQSIKKGDIVAKLEDTDYMNKLQNAQVQYEKAITKLEQTKQQFKLTTISEKQKLDALKSTFDEISLDYDAMIQLESIYPKMEIEKKRIAYESAKIAYETQIERLNIIANESKDIEMEKANVTTAEIALKTAQNDLDNTVLKSPMDANILTITYKPGETIPTVKESGEVTSDTSHFMVISDADKLEVIVPVSEIDLSNVFIDQEVEIEFEAFEGKKFRGKVLSIDVLPKIASSGLVTYEVKIGLDEGTNQLKTGMTCTTSFILNQRKNILTIPNKSVSIVDGKQVVQVKDEQGNIEIRTIKTGLTDGNNVEVMNGLKSGETIFVKEKK</sequence>
<comment type="subcellular location">
    <subcellularLocation>
        <location evidence="1">Cell envelope</location>
    </subcellularLocation>
</comment>